<feature type="transmembrane region" description="Helical" evidence="8">
    <location>
        <begin position="184"/>
        <end position="204"/>
    </location>
</feature>
<dbReference type="GO" id="GO:0006351">
    <property type="term" value="P:DNA-templated transcription"/>
    <property type="evidence" value="ECO:0007669"/>
    <property type="project" value="InterPro"/>
</dbReference>
<evidence type="ECO:0000256" key="2">
    <source>
        <dbReference type="ARBA" id="ARBA00022448"/>
    </source>
</evidence>
<dbReference type="SUPFAM" id="SSF103473">
    <property type="entry name" value="MFS general substrate transporter"/>
    <property type="match status" value="1"/>
</dbReference>
<feature type="domain" description="Xylanolytic transcriptional activator regulatory" evidence="9">
    <location>
        <begin position="778"/>
        <end position="851"/>
    </location>
</feature>
<feature type="transmembrane region" description="Helical" evidence="8">
    <location>
        <begin position="96"/>
        <end position="116"/>
    </location>
</feature>
<feature type="transmembrane region" description="Helical" evidence="8">
    <location>
        <begin position="151"/>
        <end position="172"/>
    </location>
</feature>
<proteinExistence type="predicted"/>
<feature type="compositionally biased region" description="Low complexity" evidence="7">
    <location>
        <begin position="553"/>
        <end position="565"/>
    </location>
</feature>
<evidence type="ECO:0000313" key="11">
    <source>
        <dbReference type="Proteomes" id="UP001172673"/>
    </source>
</evidence>
<keyword evidence="11" id="KW-1185">Reference proteome</keyword>
<feature type="transmembrane region" description="Helical" evidence="8">
    <location>
        <begin position="324"/>
        <end position="344"/>
    </location>
</feature>
<feature type="transmembrane region" description="Helical" evidence="8">
    <location>
        <begin position="216"/>
        <end position="238"/>
    </location>
</feature>
<evidence type="ECO:0000259" key="9">
    <source>
        <dbReference type="SMART" id="SM00906"/>
    </source>
</evidence>
<sequence length="1122" mass="125385">MATYANMDKDGNLHVEALPINEKGQAPAIPDDPDAGLSEEERRRIDRQLLWKLDLHLIPWLCLLYLISFLDRTNIGNAKIAGLQKDLSMTDGQWNAALAIFFVSYSVFEPVSNVLLKKFKPSRYIPTIMFFWGIACVCCGLVHNFSGLAAARWWLGFFEAGLFPGCNFYLSCWYKRSEFGVRSAIFFSAAAIAGSFGGLLAWGISQMHGVAGRPGWAWIFILEGLATVVIGVLSIWMVHDFPDEAGFLSAEDRLRVYHRLKVDQQASAEREAFKWDYVTASLKDWKTYTSCLIFMGAGGGLYAFSLFLPTILAELGYKATTAQLMSVPPYAAAALLTVAIGFIADKTRQRGVCAILVSSLGVIGFAILISDAPVGAKYAATFLAACGIYPCIPNSLTWLANNTEGVYKRGVSIGLAMGWANLQGVVISNVYRRKDAPRFIAGHAVVIGYLGIALFGGSVLQHLLLRRENRLRKAGARNHLLEGKSESELNLMGDQRPDFIYIFYCIKLRAKCVYPEHDSTKLPDIDNDVLSRLKRIEISLVRLETRLAKDNAPSPSGSLSGGRPSQTSVEQPTDVHLTPGGSGRLVVEEGDTRYVNGSFWATLEQEGEEQDVPPLLTTVATAPASVPSADHDSNDYQRFIFGMSVAPEASGLRHLHPSETRIFTLWQIYLESVDPLLKILHVPTTQAQMLRACSHLDTIPAPIEAVMFAIYYAAVTSLQNSTQIVFNENPEALLKQYRTGLEQALVNANFMTMPEMPTLQALTLYLICARQSIDKTYVWSMVALLYRLASKIGLHRDPASLGLPPFMVEMRRRLWWQICILDVRTAEDNDMDPLICGHHFDTKYPSNVNDGDLDVNMIEPLRDTKHRTDMLFCLTRFEISYVARKLVFSPKFATDNGYPSMTLLEKTQLIDETLQGLNEKYLKYCDQQIPICFLAVTASRLVLAKMKLTIHHPTRNESSKLSQDQFEGLARSSIEIIEYAHQLRTNAKYSRWIWLFQQYVEWDAVAFLLHSLSVSPLPSMASRAWEAIEAFLADWKGHVPNGSHERRWRRLLTLQEKAKAKQTGSTVSQNAATIPDHALQDDSNSSGLIGTGHYDHHVISDASRSVLWVDFRRGPEFNEQCA</sequence>
<gene>
    <name evidence="10" type="ORF">H2200_006014</name>
</gene>
<evidence type="ECO:0000256" key="4">
    <source>
        <dbReference type="ARBA" id="ARBA00022989"/>
    </source>
</evidence>
<evidence type="ECO:0000256" key="7">
    <source>
        <dbReference type="SAM" id="MobiDB-lite"/>
    </source>
</evidence>
<keyword evidence="6" id="KW-0539">Nucleus</keyword>
<feature type="region of interest" description="Disordered" evidence="7">
    <location>
        <begin position="549"/>
        <end position="584"/>
    </location>
</feature>
<feature type="transmembrane region" description="Helical" evidence="8">
    <location>
        <begin position="291"/>
        <end position="312"/>
    </location>
</feature>
<reference evidence="10" key="1">
    <citation type="submission" date="2022-10" db="EMBL/GenBank/DDBJ databases">
        <title>Culturing micro-colonial fungi from biological soil crusts in the Mojave desert and describing Neophaeococcomyces mojavensis, and introducing the new genera and species Taxawa tesnikishii.</title>
        <authorList>
            <person name="Kurbessoian T."/>
            <person name="Stajich J.E."/>
        </authorList>
    </citation>
    <scope>NUCLEOTIDE SEQUENCE</scope>
    <source>
        <strain evidence="10">TK_41</strain>
    </source>
</reference>
<dbReference type="FunFam" id="1.20.1250.20:FF:000034">
    <property type="entry name" value="MFS general substrate transporter"/>
    <property type="match status" value="1"/>
</dbReference>
<protein>
    <recommendedName>
        <fullName evidence="9">Xylanolytic transcriptional activator regulatory domain-containing protein</fullName>
    </recommendedName>
</protein>
<feature type="transmembrane region" description="Helical" evidence="8">
    <location>
        <begin position="351"/>
        <end position="370"/>
    </location>
</feature>
<dbReference type="GO" id="GO:0003677">
    <property type="term" value="F:DNA binding"/>
    <property type="evidence" value="ECO:0007669"/>
    <property type="project" value="InterPro"/>
</dbReference>
<organism evidence="10 11">
    <name type="scientific">Cladophialophora chaetospira</name>
    <dbReference type="NCBI Taxonomy" id="386627"/>
    <lineage>
        <taxon>Eukaryota</taxon>
        <taxon>Fungi</taxon>
        <taxon>Dikarya</taxon>
        <taxon>Ascomycota</taxon>
        <taxon>Pezizomycotina</taxon>
        <taxon>Eurotiomycetes</taxon>
        <taxon>Chaetothyriomycetidae</taxon>
        <taxon>Chaetothyriales</taxon>
        <taxon>Herpotrichiellaceae</taxon>
        <taxon>Cladophialophora</taxon>
    </lineage>
</organism>
<dbReference type="InterPro" id="IPR007219">
    <property type="entry name" value="XnlR_reg_dom"/>
</dbReference>
<dbReference type="CDD" id="cd12148">
    <property type="entry name" value="fungal_TF_MHR"/>
    <property type="match status" value="1"/>
</dbReference>
<feature type="transmembrane region" description="Helical" evidence="8">
    <location>
        <begin position="443"/>
        <end position="465"/>
    </location>
</feature>
<dbReference type="GO" id="GO:0022857">
    <property type="term" value="F:transmembrane transporter activity"/>
    <property type="evidence" value="ECO:0007669"/>
    <property type="project" value="InterPro"/>
</dbReference>
<accession>A0AA38XAA4</accession>
<dbReference type="SMART" id="SM00906">
    <property type="entry name" value="Fungal_trans"/>
    <property type="match status" value="1"/>
</dbReference>
<dbReference type="AlphaFoldDB" id="A0AA38XAA4"/>
<name>A0AA38XAA4_9EURO</name>
<dbReference type="GO" id="GO:0016020">
    <property type="term" value="C:membrane"/>
    <property type="evidence" value="ECO:0007669"/>
    <property type="project" value="UniProtKB-SubCell"/>
</dbReference>
<evidence type="ECO:0000313" key="10">
    <source>
        <dbReference type="EMBL" id="KAJ9609686.1"/>
    </source>
</evidence>
<feature type="transmembrane region" description="Helical" evidence="8">
    <location>
        <begin position="128"/>
        <end position="145"/>
    </location>
</feature>
<keyword evidence="3 8" id="KW-0812">Transmembrane</keyword>
<dbReference type="PANTHER" id="PTHR43791">
    <property type="entry name" value="PERMEASE-RELATED"/>
    <property type="match status" value="1"/>
</dbReference>
<dbReference type="Pfam" id="PF04082">
    <property type="entry name" value="Fungal_trans"/>
    <property type="match status" value="1"/>
</dbReference>
<dbReference type="InterPro" id="IPR036259">
    <property type="entry name" value="MFS_trans_sf"/>
</dbReference>
<feature type="transmembrane region" description="Helical" evidence="8">
    <location>
        <begin position="376"/>
        <end position="399"/>
    </location>
</feature>
<evidence type="ECO:0000256" key="6">
    <source>
        <dbReference type="ARBA" id="ARBA00023242"/>
    </source>
</evidence>
<dbReference type="EMBL" id="JAPDRK010000008">
    <property type="protein sequence ID" value="KAJ9609686.1"/>
    <property type="molecule type" value="Genomic_DNA"/>
</dbReference>
<comment type="subcellular location">
    <subcellularLocation>
        <location evidence="1">Membrane</location>
        <topology evidence="1">Multi-pass membrane protein</topology>
    </subcellularLocation>
</comment>
<evidence type="ECO:0000256" key="8">
    <source>
        <dbReference type="SAM" id="Phobius"/>
    </source>
</evidence>
<dbReference type="GO" id="GO:0008270">
    <property type="term" value="F:zinc ion binding"/>
    <property type="evidence" value="ECO:0007669"/>
    <property type="project" value="InterPro"/>
</dbReference>
<feature type="transmembrane region" description="Helical" evidence="8">
    <location>
        <begin position="49"/>
        <end position="67"/>
    </location>
</feature>
<dbReference type="Gene3D" id="1.20.1250.20">
    <property type="entry name" value="MFS general substrate transporter like domains"/>
    <property type="match status" value="2"/>
</dbReference>
<keyword evidence="5 8" id="KW-0472">Membrane</keyword>
<evidence type="ECO:0000256" key="5">
    <source>
        <dbReference type="ARBA" id="ARBA00023136"/>
    </source>
</evidence>
<keyword evidence="2" id="KW-0813">Transport</keyword>
<dbReference type="PANTHER" id="PTHR43791:SF19">
    <property type="entry name" value="TRANSPORTER, PUTATIVE (AFU_ORTHOLOGUE AFUA_1G01812)-RELATED"/>
    <property type="match status" value="1"/>
</dbReference>
<evidence type="ECO:0000256" key="1">
    <source>
        <dbReference type="ARBA" id="ARBA00004141"/>
    </source>
</evidence>
<dbReference type="Proteomes" id="UP001172673">
    <property type="component" value="Unassembled WGS sequence"/>
</dbReference>
<dbReference type="InterPro" id="IPR011701">
    <property type="entry name" value="MFS"/>
</dbReference>
<dbReference type="FunFam" id="1.20.1250.20:FF:000068">
    <property type="entry name" value="MFS general substrate transporter"/>
    <property type="match status" value="1"/>
</dbReference>
<evidence type="ECO:0000256" key="3">
    <source>
        <dbReference type="ARBA" id="ARBA00022692"/>
    </source>
</evidence>
<comment type="caution">
    <text evidence="10">The sequence shown here is derived from an EMBL/GenBank/DDBJ whole genome shotgun (WGS) entry which is preliminary data.</text>
</comment>
<dbReference type="Pfam" id="PF07690">
    <property type="entry name" value="MFS_1"/>
    <property type="match status" value="1"/>
</dbReference>
<keyword evidence="4 8" id="KW-1133">Transmembrane helix</keyword>